<evidence type="ECO:0000256" key="1">
    <source>
        <dbReference type="ARBA" id="ARBA00006432"/>
    </source>
</evidence>
<dbReference type="PANTHER" id="PTHR43201">
    <property type="entry name" value="ACYL-COA SYNTHETASE"/>
    <property type="match status" value="1"/>
</dbReference>
<dbReference type="EMBL" id="LZRT01000113">
    <property type="protein sequence ID" value="OUM85033.1"/>
    <property type="molecule type" value="Genomic_DNA"/>
</dbReference>
<keyword evidence="2" id="KW-0436">Ligase</keyword>
<dbReference type="Proteomes" id="UP000196475">
    <property type="component" value="Unassembled WGS sequence"/>
</dbReference>
<gene>
    <name evidence="5" type="ORF">BAA01_09990</name>
</gene>
<evidence type="ECO:0000313" key="5">
    <source>
        <dbReference type="EMBL" id="OUM85033.1"/>
    </source>
</evidence>
<accession>A0A1Y3PCI2</accession>
<dbReference type="PROSITE" id="PS00455">
    <property type="entry name" value="AMP_BINDING"/>
    <property type="match status" value="1"/>
</dbReference>
<dbReference type="InterPro" id="IPR020845">
    <property type="entry name" value="AMP-binding_CS"/>
</dbReference>
<reference evidence="6" key="1">
    <citation type="submission" date="2016-06" db="EMBL/GenBank/DDBJ databases">
        <authorList>
            <person name="Nascimento L."/>
            <person name="Pereira R.V."/>
            <person name="Martins L.F."/>
            <person name="Quaggio R.B."/>
            <person name="Silva A.M."/>
            <person name="Setubal J.C."/>
        </authorList>
    </citation>
    <scope>NUCLEOTIDE SEQUENCE [LARGE SCALE GENOMIC DNA]</scope>
</reference>
<dbReference type="SUPFAM" id="SSF56801">
    <property type="entry name" value="Acetyl-CoA synthetase-like"/>
    <property type="match status" value="1"/>
</dbReference>
<dbReference type="InterPro" id="IPR045851">
    <property type="entry name" value="AMP-bd_C_sf"/>
</dbReference>
<organism evidence="5 6">
    <name type="scientific">Bacillus thermozeamaize</name>
    <dbReference type="NCBI Taxonomy" id="230954"/>
    <lineage>
        <taxon>Bacteria</taxon>
        <taxon>Bacillati</taxon>
        <taxon>Bacillota</taxon>
        <taxon>Bacilli</taxon>
        <taxon>Bacillales</taxon>
        <taxon>Bacillaceae</taxon>
        <taxon>Bacillus</taxon>
    </lineage>
</organism>
<comment type="similarity">
    <text evidence="1">Belongs to the ATP-dependent AMP-binding enzyme family.</text>
</comment>
<evidence type="ECO:0000259" key="3">
    <source>
        <dbReference type="Pfam" id="PF00501"/>
    </source>
</evidence>
<dbReference type="InterPro" id="IPR000873">
    <property type="entry name" value="AMP-dep_synth/lig_dom"/>
</dbReference>
<dbReference type="InterPro" id="IPR025110">
    <property type="entry name" value="AMP-bd_C"/>
</dbReference>
<dbReference type="Gene3D" id="3.30.300.30">
    <property type="match status" value="1"/>
</dbReference>
<feature type="domain" description="AMP-dependent synthetase/ligase" evidence="3">
    <location>
        <begin position="28"/>
        <end position="424"/>
    </location>
</feature>
<feature type="domain" description="AMP-binding enzyme C-terminal" evidence="4">
    <location>
        <begin position="475"/>
        <end position="552"/>
    </location>
</feature>
<name>A0A1Y3PCI2_9BACI</name>
<dbReference type="InterPro" id="IPR042099">
    <property type="entry name" value="ANL_N_sf"/>
</dbReference>
<evidence type="ECO:0000313" key="6">
    <source>
        <dbReference type="Proteomes" id="UP000196475"/>
    </source>
</evidence>
<dbReference type="GO" id="GO:0006631">
    <property type="term" value="P:fatty acid metabolic process"/>
    <property type="evidence" value="ECO:0007669"/>
    <property type="project" value="TreeGrafter"/>
</dbReference>
<dbReference type="AlphaFoldDB" id="A0A1Y3PCI2"/>
<dbReference type="GO" id="GO:0031956">
    <property type="term" value="F:medium-chain fatty acid-CoA ligase activity"/>
    <property type="evidence" value="ECO:0007669"/>
    <property type="project" value="TreeGrafter"/>
</dbReference>
<dbReference type="Pfam" id="PF00501">
    <property type="entry name" value="AMP-binding"/>
    <property type="match status" value="1"/>
</dbReference>
<dbReference type="Pfam" id="PF13193">
    <property type="entry name" value="AMP-binding_C"/>
    <property type="match status" value="1"/>
</dbReference>
<proteinExistence type="inferred from homology"/>
<evidence type="ECO:0000259" key="4">
    <source>
        <dbReference type="Pfam" id="PF13193"/>
    </source>
</evidence>
<dbReference type="PANTHER" id="PTHR43201:SF5">
    <property type="entry name" value="MEDIUM-CHAIN ACYL-COA LIGASE ACSF2, MITOCHONDRIAL"/>
    <property type="match status" value="1"/>
</dbReference>
<comment type="caution">
    <text evidence="5">The sequence shown here is derived from an EMBL/GenBank/DDBJ whole genome shotgun (WGS) entry which is preliminary data.</text>
</comment>
<protein>
    <submittedName>
        <fullName evidence="5">AMP-dependent synthetase</fullName>
    </submittedName>
</protein>
<dbReference type="Gene3D" id="3.40.50.12780">
    <property type="entry name" value="N-terminal domain of ligase-like"/>
    <property type="match status" value="1"/>
</dbReference>
<sequence>MIPSPEERRQRLTSRFPSWPRRTLGAHFRVHCREFAERPYLIASDRIYTYRETWERCWTAAKALLSLGVRRRDHVAIWLANEPEYVFLKLAVALVGAVAVPLNTLLREEEMGYMLRQSDSRWLFVHQTAAGNRLEAMAARWLARMEQEEGFTLNGAVCIQTSGESPEPRFLTWNAFLEMASQVDDEELEQRMRASEYPDEVSDIIYTSGTTGLPKGVMLTHDMFLRCAFSTALSRAFEDGRRVFTPLPFYHVFAYVEGLLAVSFVGGAVIFTSQFHPRETLALIERHRATDFLCVPSMLVAILNHPERNRYDLSSLHALMCAAAPAPVPIWERTVQELGVKEICTGYGGTEATASTVHTEVGDPIEVIATRVGRIKPAGASGLPEFGGANVQYKVVDPETGEDLPEGSVGELTVRGNTVTRGYYKKPEETAAAIDKDGWFRTGDLGRIDEKGYIEFLGRSKEIYKVSGENVSQKEVEEVISRHPAVSQAYVVGVPDPLTTETGAAFIELKPGASCTRREIIQWCQDHLAKFKVPRHVWFVEPGSWPMTGTGKIQKFRLEEMAREKLRQSPSPASSEEEESA</sequence>
<evidence type="ECO:0000256" key="2">
    <source>
        <dbReference type="ARBA" id="ARBA00022598"/>
    </source>
</evidence>